<evidence type="ECO:0000313" key="10">
    <source>
        <dbReference type="Proteomes" id="UP000242875"/>
    </source>
</evidence>
<dbReference type="Pfam" id="PF07200">
    <property type="entry name" value="Mod_r"/>
    <property type="match status" value="1"/>
</dbReference>
<evidence type="ECO:0000256" key="4">
    <source>
        <dbReference type="ARBA" id="ARBA00022753"/>
    </source>
</evidence>
<evidence type="ECO:0000313" key="9">
    <source>
        <dbReference type="EMBL" id="OZJ05428.1"/>
    </source>
</evidence>
<dbReference type="GO" id="GO:0043162">
    <property type="term" value="P:ubiquitin-dependent protein catabolic process via the multivesicular body sorting pathway"/>
    <property type="evidence" value="ECO:0007669"/>
    <property type="project" value="UniProtKB-ARBA"/>
</dbReference>
<dbReference type="InterPro" id="IPR009851">
    <property type="entry name" value="Mod_r"/>
</dbReference>
<dbReference type="GO" id="GO:0006623">
    <property type="term" value="P:protein targeting to vacuole"/>
    <property type="evidence" value="ECO:0007669"/>
    <property type="project" value="TreeGrafter"/>
</dbReference>
<keyword evidence="4" id="KW-0967">Endosome</keyword>
<comment type="similarity">
    <text evidence="2">Belongs to the VPS37 family.</text>
</comment>
<dbReference type="InterPro" id="IPR037202">
    <property type="entry name" value="ESCRT_assembly_dom"/>
</dbReference>
<evidence type="ECO:0000256" key="7">
    <source>
        <dbReference type="SAM" id="MobiDB-lite"/>
    </source>
</evidence>
<dbReference type="Gene3D" id="1.10.287.660">
    <property type="entry name" value="Helix hairpin bin"/>
    <property type="match status" value="1"/>
</dbReference>
<dbReference type="PANTHER" id="PTHR13678">
    <property type="entry name" value="VACUOLAR PROTEIN SORTING-ASSOCIATED PROTEIN 37"/>
    <property type="match status" value="1"/>
</dbReference>
<dbReference type="SUPFAM" id="SSF54495">
    <property type="entry name" value="UBC-like"/>
    <property type="match status" value="1"/>
</dbReference>
<comment type="subcellular location">
    <subcellularLocation>
        <location evidence="1">Endosome</location>
    </subcellularLocation>
</comment>
<gene>
    <name evidence="9" type="ORF">BZG36_01657</name>
</gene>
<dbReference type="InterPro" id="IPR016135">
    <property type="entry name" value="UBQ-conjugating_enzyme/RWD"/>
</dbReference>
<feature type="compositionally biased region" description="Polar residues" evidence="7">
    <location>
        <begin position="127"/>
        <end position="142"/>
    </location>
</feature>
<evidence type="ECO:0000256" key="2">
    <source>
        <dbReference type="ARBA" id="ARBA00007617"/>
    </source>
</evidence>
<evidence type="ECO:0000256" key="1">
    <source>
        <dbReference type="ARBA" id="ARBA00004177"/>
    </source>
</evidence>
<dbReference type="GO" id="GO:0006612">
    <property type="term" value="P:protein targeting to membrane"/>
    <property type="evidence" value="ECO:0007669"/>
    <property type="project" value="TreeGrafter"/>
</dbReference>
<keyword evidence="10" id="KW-1185">Reference proteome</keyword>
<feature type="region of interest" description="Disordered" evidence="7">
    <location>
        <begin position="121"/>
        <end position="159"/>
    </location>
</feature>
<evidence type="ECO:0000256" key="5">
    <source>
        <dbReference type="ARBA" id="ARBA00022927"/>
    </source>
</evidence>
<feature type="region of interest" description="Disordered" evidence="7">
    <location>
        <begin position="1"/>
        <end position="24"/>
    </location>
</feature>
<dbReference type="InterPro" id="IPR029012">
    <property type="entry name" value="Helix_hairpin_bin_sf"/>
</dbReference>
<evidence type="ECO:0000259" key="8">
    <source>
        <dbReference type="PROSITE" id="PS51314"/>
    </source>
</evidence>
<dbReference type="EMBL" id="MVBO01000015">
    <property type="protein sequence ID" value="OZJ05428.1"/>
    <property type="molecule type" value="Genomic_DNA"/>
</dbReference>
<organism evidence="9 10">
    <name type="scientific">Bifiguratus adelaidae</name>
    <dbReference type="NCBI Taxonomy" id="1938954"/>
    <lineage>
        <taxon>Eukaryota</taxon>
        <taxon>Fungi</taxon>
        <taxon>Fungi incertae sedis</taxon>
        <taxon>Mucoromycota</taxon>
        <taxon>Mucoromycotina</taxon>
        <taxon>Endogonomycetes</taxon>
        <taxon>Endogonales</taxon>
        <taxon>Endogonales incertae sedis</taxon>
        <taxon>Bifiguratus</taxon>
    </lineage>
</organism>
<feature type="compositionally biased region" description="Polar residues" evidence="7">
    <location>
        <begin position="1"/>
        <end position="19"/>
    </location>
</feature>
<protein>
    <recommendedName>
        <fullName evidence="8">VPS37 C-terminal domain-containing protein</fullName>
    </recommendedName>
</protein>
<reference evidence="9 10" key="1">
    <citation type="journal article" date="2017" name="Mycologia">
        <title>Bifiguratus adelaidae, gen. et sp. nov., a new member of Mucoromycotina in endophytic and soil-dwelling habitats.</title>
        <authorList>
            <person name="Torres-Cruz T.J."/>
            <person name="Billingsley Tobias T.L."/>
            <person name="Almatruk M."/>
            <person name="Hesse C."/>
            <person name="Kuske C.R."/>
            <person name="Desiro A."/>
            <person name="Benucci G.M."/>
            <person name="Bonito G."/>
            <person name="Stajich J.E."/>
            <person name="Dunlap C."/>
            <person name="Arnold A.E."/>
            <person name="Porras-Alfaro A."/>
        </authorList>
    </citation>
    <scope>NUCLEOTIDE SEQUENCE [LARGE SCALE GENOMIC DNA]</scope>
    <source>
        <strain evidence="9 10">AZ0501</strain>
    </source>
</reference>
<feature type="domain" description="VPS37 C-terminal" evidence="8">
    <location>
        <begin position="280"/>
        <end position="362"/>
    </location>
</feature>
<dbReference type="AlphaFoldDB" id="A0A261Y4C6"/>
<accession>A0A261Y4C6</accession>
<dbReference type="OrthoDB" id="10260857at2759"/>
<evidence type="ECO:0000256" key="3">
    <source>
        <dbReference type="ARBA" id="ARBA00022448"/>
    </source>
</evidence>
<proteinExistence type="inferred from homology"/>
<keyword evidence="5 6" id="KW-0653">Protein transport</keyword>
<dbReference type="CDD" id="cd11685">
    <property type="entry name" value="UEV_TSG101-like"/>
    <property type="match status" value="1"/>
</dbReference>
<dbReference type="PROSITE" id="PS51314">
    <property type="entry name" value="VPS37_C"/>
    <property type="match status" value="1"/>
</dbReference>
<dbReference type="GO" id="GO:0000813">
    <property type="term" value="C:ESCRT I complex"/>
    <property type="evidence" value="ECO:0007669"/>
    <property type="project" value="UniProtKB-ARBA"/>
</dbReference>
<name>A0A261Y4C6_9FUNG</name>
<dbReference type="PANTHER" id="PTHR13678:SF2">
    <property type="entry name" value="VACUOLAR PROTEIN SORTING-ASSOCIATED PROTEIN 37A"/>
    <property type="match status" value="1"/>
</dbReference>
<dbReference type="Proteomes" id="UP000242875">
    <property type="component" value="Unassembled WGS sequence"/>
</dbReference>
<comment type="caution">
    <text evidence="9">The sequence shown here is derived from an EMBL/GenBank/DDBJ whole genome shotgun (WGS) entry which is preliminary data.</text>
</comment>
<evidence type="ECO:0000256" key="6">
    <source>
        <dbReference type="PROSITE-ProRule" id="PRU00646"/>
    </source>
</evidence>
<dbReference type="SUPFAM" id="SSF140111">
    <property type="entry name" value="Endosomal sorting complex assembly domain"/>
    <property type="match status" value="1"/>
</dbReference>
<sequence length="362" mass="40675">MTSMPWRKSSSVSGTQPTSEEAKRKQITSIYDHNSGVAEVIKGSQFEIPAKLPTGWTVSLLVNLPPQFPEQAPIITVSPACTHSWIDRGVMTPLDAQGHPTGWATSSNLGKLIKEIREEFNAHPPTKGTSESSYDRPTSGEPTNYDKRPPPPLPSTVSEPALQTMTASNKYALHASMSPATLLNAPAATKHAVMTKEFPSILNMSQQQLEEMLKDDYPFEEFVMSLDQIQHSRAVQSDLLNANEAIARKYSRRKNLSRQEELTSLQQAIAPLNNQYLQLRQEFDAKFKKQQETLRRFQTPTLLSQVRDSIAESDELSEQIAQSFLDGGISIEAFIKQYRDVRKVYHLRSSKIERAERTGFKE</sequence>
<keyword evidence="3 6" id="KW-0813">Transport</keyword>